<dbReference type="InterPro" id="IPR042103">
    <property type="entry name" value="SerRS_1_N_sf"/>
</dbReference>
<dbReference type="InterPro" id="IPR010978">
    <property type="entry name" value="tRNA-bd_arm"/>
</dbReference>
<comment type="caution">
    <text evidence="3">The sequence shown here is derived from an EMBL/GenBank/DDBJ whole genome shotgun (WGS) entry which is preliminary data.</text>
</comment>
<dbReference type="InterPro" id="IPR015866">
    <property type="entry name" value="Ser-tRNA-synth_1_N"/>
</dbReference>
<dbReference type="Pfam" id="PF02403">
    <property type="entry name" value="Seryl_tRNA_N"/>
    <property type="match status" value="1"/>
</dbReference>
<protein>
    <recommendedName>
        <fullName evidence="2">Serine-tRNA synthetase type1 N-terminal domain-containing protein</fullName>
    </recommendedName>
</protein>
<evidence type="ECO:0000313" key="3">
    <source>
        <dbReference type="EMBL" id="KAH0776105.1"/>
    </source>
</evidence>
<organism evidence="3 4">
    <name type="scientific">Solanum tuberosum</name>
    <name type="common">Potato</name>
    <dbReference type="NCBI Taxonomy" id="4113"/>
    <lineage>
        <taxon>Eukaryota</taxon>
        <taxon>Viridiplantae</taxon>
        <taxon>Streptophyta</taxon>
        <taxon>Embryophyta</taxon>
        <taxon>Tracheophyta</taxon>
        <taxon>Spermatophyta</taxon>
        <taxon>Magnoliopsida</taxon>
        <taxon>eudicotyledons</taxon>
        <taxon>Gunneridae</taxon>
        <taxon>Pentapetalae</taxon>
        <taxon>asterids</taxon>
        <taxon>lamiids</taxon>
        <taxon>Solanales</taxon>
        <taxon>Solanaceae</taxon>
        <taxon>Solanoideae</taxon>
        <taxon>Solaneae</taxon>
        <taxon>Solanum</taxon>
    </lineage>
</organism>
<dbReference type="InterPro" id="IPR002317">
    <property type="entry name" value="Ser-tRNA-ligase_type_1"/>
</dbReference>
<dbReference type="Gene3D" id="1.10.287.40">
    <property type="entry name" value="Serine-tRNA synthetase, tRNA binding domain"/>
    <property type="match status" value="1"/>
</dbReference>
<dbReference type="SUPFAM" id="SSF46589">
    <property type="entry name" value="tRNA-binding arm"/>
    <property type="match status" value="1"/>
</dbReference>
<dbReference type="Proteomes" id="UP000826656">
    <property type="component" value="Unassembled WGS sequence"/>
</dbReference>
<keyword evidence="1" id="KW-0175">Coiled coil</keyword>
<gene>
    <name evidence="3" type="ORF">KY290_007516</name>
</gene>
<feature type="domain" description="Serine-tRNA synthetase type1 N-terminal" evidence="2">
    <location>
        <begin position="71"/>
        <end position="168"/>
    </location>
</feature>
<dbReference type="PANTHER" id="PTHR11778">
    <property type="entry name" value="SERYL-TRNA SYNTHETASE"/>
    <property type="match status" value="1"/>
</dbReference>
<feature type="coiled-coil region" evidence="1">
    <location>
        <begin position="99"/>
        <end position="156"/>
    </location>
</feature>
<evidence type="ECO:0000256" key="1">
    <source>
        <dbReference type="SAM" id="Coils"/>
    </source>
</evidence>
<evidence type="ECO:0000313" key="4">
    <source>
        <dbReference type="Proteomes" id="UP000826656"/>
    </source>
</evidence>
<sequence length="193" mass="21899">MVLHCCFIGTTLHSLKLAAIPHFSRTLTFCLTPYYSRPLLPFVVRSLSASAIQTSTTDEYQVVKPQWKAAIDFKWIRDNKESAAVNSKNRNSNANLEVVLELYEKLLNVQKEIEKLRAERNAVANKMKGKLEPSECQKLIEEGKNLKEELVTLEEDPLKLTDEQAQYIPNMTHPDVPLGGEDSSTVRKMVLLI</sequence>
<keyword evidence="4" id="KW-1185">Reference proteome</keyword>
<dbReference type="EMBL" id="JAIVGD010000003">
    <property type="protein sequence ID" value="KAH0776105.1"/>
    <property type="molecule type" value="Genomic_DNA"/>
</dbReference>
<proteinExistence type="predicted"/>
<name>A0ABQ7W699_SOLTU</name>
<reference evidence="3 4" key="1">
    <citation type="journal article" date="2021" name="bioRxiv">
        <title>Chromosome-scale and haplotype-resolved genome assembly of a tetraploid potato cultivar.</title>
        <authorList>
            <person name="Sun H."/>
            <person name="Jiao W.-B."/>
            <person name="Krause K."/>
            <person name="Campoy J.A."/>
            <person name="Goel M."/>
            <person name="Folz-Donahue K."/>
            <person name="Kukat C."/>
            <person name="Huettel B."/>
            <person name="Schneeberger K."/>
        </authorList>
    </citation>
    <scope>NUCLEOTIDE SEQUENCE [LARGE SCALE GENOMIC DNA]</scope>
    <source>
        <strain evidence="3">SolTubOtavaFocal</strain>
        <tissue evidence="3">Leaves</tissue>
    </source>
</reference>
<evidence type="ECO:0000259" key="2">
    <source>
        <dbReference type="Pfam" id="PF02403"/>
    </source>
</evidence>
<accession>A0ABQ7W699</accession>